<protein>
    <submittedName>
        <fullName evidence="3">Ovule protein</fullName>
    </submittedName>
</protein>
<accession>A0A914KLC8</accession>
<reference evidence="3" key="1">
    <citation type="submission" date="2022-11" db="UniProtKB">
        <authorList>
            <consortium name="WormBaseParasite"/>
        </authorList>
    </citation>
    <scope>IDENTIFICATION</scope>
</reference>
<keyword evidence="1" id="KW-0472">Membrane</keyword>
<evidence type="ECO:0000256" key="1">
    <source>
        <dbReference type="SAM" id="Phobius"/>
    </source>
</evidence>
<evidence type="ECO:0000313" key="2">
    <source>
        <dbReference type="Proteomes" id="UP000887563"/>
    </source>
</evidence>
<evidence type="ECO:0000313" key="3">
    <source>
        <dbReference type="WBParaSite" id="Minc3s00039g02264"/>
    </source>
</evidence>
<proteinExistence type="predicted"/>
<name>A0A914KLC8_MELIC</name>
<dbReference type="WBParaSite" id="Minc3s00039g02264">
    <property type="protein sequence ID" value="Minc3s00039g02264"/>
    <property type="gene ID" value="Minc3s00039g02264"/>
</dbReference>
<keyword evidence="2" id="KW-1185">Reference proteome</keyword>
<dbReference type="AlphaFoldDB" id="A0A914KLC8"/>
<sequence length="69" mass="8242">MSAYLLTQKFGNSHFQDNNYIKIEFKQLSVGSILVPLNLNRVMDYFYSCIYIFLLYVINYQHPCLLRLL</sequence>
<keyword evidence="1" id="KW-0812">Transmembrane</keyword>
<keyword evidence="1" id="KW-1133">Transmembrane helix</keyword>
<organism evidence="2 3">
    <name type="scientific">Meloidogyne incognita</name>
    <name type="common">Southern root-knot nematode worm</name>
    <name type="synonym">Oxyuris incognita</name>
    <dbReference type="NCBI Taxonomy" id="6306"/>
    <lineage>
        <taxon>Eukaryota</taxon>
        <taxon>Metazoa</taxon>
        <taxon>Ecdysozoa</taxon>
        <taxon>Nematoda</taxon>
        <taxon>Chromadorea</taxon>
        <taxon>Rhabditida</taxon>
        <taxon>Tylenchina</taxon>
        <taxon>Tylenchomorpha</taxon>
        <taxon>Tylenchoidea</taxon>
        <taxon>Meloidogynidae</taxon>
        <taxon>Meloidogyninae</taxon>
        <taxon>Meloidogyne</taxon>
        <taxon>Meloidogyne incognita group</taxon>
    </lineage>
</organism>
<feature type="transmembrane region" description="Helical" evidence="1">
    <location>
        <begin position="45"/>
        <end position="66"/>
    </location>
</feature>
<dbReference type="Proteomes" id="UP000887563">
    <property type="component" value="Unplaced"/>
</dbReference>